<dbReference type="Proteomes" id="UP000290889">
    <property type="component" value="Chromosome"/>
</dbReference>
<dbReference type="PANTHER" id="PTHR36978">
    <property type="entry name" value="P-LOOP CONTAINING NUCLEOTIDE TRIPHOSPHATE HYDROLASE"/>
    <property type="match status" value="1"/>
</dbReference>
<keyword evidence="2" id="KW-1185">Reference proteome</keyword>
<organism evidence="1 2">
    <name type="scientific">Muriicola soli</name>
    <dbReference type="NCBI Taxonomy" id="2507538"/>
    <lineage>
        <taxon>Bacteria</taxon>
        <taxon>Pseudomonadati</taxon>
        <taxon>Bacteroidota</taxon>
        <taxon>Flavobacteriia</taxon>
        <taxon>Flavobacteriales</taxon>
        <taxon>Flavobacteriaceae</taxon>
        <taxon>Muriicola</taxon>
    </lineage>
</organism>
<dbReference type="GO" id="GO:0016740">
    <property type="term" value="F:transferase activity"/>
    <property type="evidence" value="ECO:0007669"/>
    <property type="project" value="UniProtKB-KW"/>
</dbReference>
<dbReference type="OrthoDB" id="285690at2"/>
<evidence type="ECO:0000313" key="1">
    <source>
        <dbReference type="EMBL" id="QBA64780.1"/>
    </source>
</evidence>
<dbReference type="PANTHER" id="PTHR36978:SF4">
    <property type="entry name" value="P-LOOP CONTAINING NUCLEOSIDE TRIPHOSPHATE HYDROLASE PROTEIN"/>
    <property type="match status" value="1"/>
</dbReference>
<dbReference type="InterPro" id="IPR040632">
    <property type="entry name" value="Sulfotransfer_4"/>
</dbReference>
<sequence length="226" mass="26193">MSIKIIGAGFPRTGTTTLKRSLEMLGFNRVYHMKELLVNPHNLHYWKTLSETGDTDWEGLYKGYDATVDFPGYPWYKEHMKRYPDAKVILTVRDFEAWYKSVDSTVYRAGPQTPGEKIKMMGKLLFSARARNVVKCIKFFKKTFFAGELSGNFEDKAHAKKVWEGHLAEVQRFVPEEKLLVYDVRDGWAPLCKFLGVEEPTDTLPHLNKKENFKEMLPKLMKGEMA</sequence>
<accession>A0A411EBF7</accession>
<evidence type="ECO:0000313" key="2">
    <source>
        <dbReference type="Proteomes" id="UP000290889"/>
    </source>
</evidence>
<dbReference type="KEGG" id="mur:EQY75_09720"/>
<dbReference type="AlphaFoldDB" id="A0A411EBF7"/>
<dbReference type="Pfam" id="PF17784">
    <property type="entry name" value="Sulfotransfer_4"/>
    <property type="match status" value="1"/>
</dbReference>
<name>A0A411EBF7_9FLAO</name>
<protein>
    <submittedName>
        <fullName evidence="1">Sulfotransferase family protein</fullName>
    </submittedName>
</protein>
<dbReference type="Gene3D" id="3.40.50.300">
    <property type="entry name" value="P-loop containing nucleotide triphosphate hydrolases"/>
    <property type="match status" value="1"/>
</dbReference>
<keyword evidence="1" id="KW-0808">Transferase</keyword>
<dbReference type="SUPFAM" id="SSF52540">
    <property type="entry name" value="P-loop containing nucleoside triphosphate hydrolases"/>
    <property type="match status" value="1"/>
</dbReference>
<gene>
    <name evidence="1" type="ORF">EQY75_09720</name>
</gene>
<dbReference type="EMBL" id="CP035544">
    <property type="protein sequence ID" value="QBA64780.1"/>
    <property type="molecule type" value="Genomic_DNA"/>
</dbReference>
<dbReference type="RefSeq" id="WP_129605416.1">
    <property type="nucleotide sequence ID" value="NZ_CP035544.1"/>
</dbReference>
<proteinExistence type="predicted"/>
<reference evidence="1 2" key="1">
    <citation type="submission" date="2019-01" db="EMBL/GenBank/DDBJ databases">
        <title>Muriicola soli sp. nov., isolated from soil.</title>
        <authorList>
            <person name="Kang H.J."/>
            <person name="Kim S.B."/>
        </authorList>
    </citation>
    <scope>NUCLEOTIDE SEQUENCE [LARGE SCALE GENOMIC DNA]</scope>
    <source>
        <strain evidence="1 2">MMS17-SY002</strain>
    </source>
</reference>
<dbReference type="InterPro" id="IPR027417">
    <property type="entry name" value="P-loop_NTPase"/>
</dbReference>